<evidence type="ECO:0000313" key="4">
    <source>
        <dbReference type="Proteomes" id="UP000095401"/>
    </source>
</evidence>
<dbReference type="KEGG" id="aprs:BI364_11870"/>
<reference evidence="4" key="1">
    <citation type="submission" date="2016-09" db="EMBL/GenBank/DDBJ databases">
        <title>Acidihalobacter prosperus F5.</title>
        <authorList>
            <person name="Khaleque H.N."/>
            <person name="Ramsay J.P."/>
            <person name="Kaksonen A.H."/>
            <person name="Boxall N.J."/>
            <person name="Watkin E.L.J."/>
        </authorList>
    </citation>
    <scope>NUCLEOTIDE SEQUENCE [LARGE SCALE GENOMIC DNA]</scope>
    <source>
        <strain evidence="4">F5</strain>
    </source>
</reference>
<dbReference type="Gene3D" id="3.40.50.2000">
    <property type="entry name" value="Glycogen Phosphorylase B"/>
    <property type="match status" value="2"/>
</dbReference>
<name>A0A1D8IQ26_9GAMM</name>
<evidence type="ECO:0008006" key="5">
    <source>
        <dbReference type="Google" id="ProtNLM"/>
    </source>
</evidence>
<gene>
    <name evidence="3" type="ORF">BI364_11870</name>
</gene>
<dbReference type="RefSeq" id="WP_070078919.1">
    <property type="nucleotide sequence ID" value="NZ_CP017415.1"/>
</dbReference>
<protein>
    <recommendedName>
        <fullName evidence="5">Glycoside hydrolase</fullName>
    </recommendedName>
</protein>
<keyword evidence="4" id="KW-1185">Reference proteome</keyword>
<evidence type="ECO:0000313" key="3">
    <source>
        <dbReference type="EMBL" id="AOU98559.1"/>
    </source>
</evidence>
<dbReference type="AlphaFoldDB" id="A0A1D8IQ26"/>
<dbReference type="Pfam" id="PF00534">
    <property type="entry name" value="Glycos_transf_1"/>
    <property type="match status" value="1"/>
</dbReference>
<dbReference type="PANTHER" id="PTHR45947">
    <property type="entry name" value="SULFOQUINOVOSYL TRANSFERASE SQD2"/>
    <property type="match status" value="1"/>
</dbReference>
<dbReference type="InterPro" id="IPR001296">
    <property type="entry name" value="Glyco_trans_1"/>
</dbReference>
<proteinExistence type="predicted"/>
<dbReference type="SUPFAM" id="SSF53756">
    <property type="entry name" value="UDP-Glycosyltransferase/glycogen phosphorylase"/>
    <property type="match status" value="1"/>
</dbReference>
<evidence type="ECO:0000259" key="2">
    <source>
        <dbReference type="Pfam" id="PF13439"/>
    </source>
</evidence>
<dbReference type="Proteomes" id="UP000095401">
    <property type="component" value="Chromosome"/>
</dbReference>
<accession>A0A1D8IQ26</accession>
<organism evidence="3 4">
    <name type="scientific">Acidihalobacter yilgarnensis</name>
    <dbReference type="NCBI Taxonomy" id="2819280"/>
    <lineage>
        <taxon>Bacteria</taxon>
        <taxon>Pseudomonadati</taxon>
        <taxon>Pseudomonadota</taxon>
        <taxon>Gammaproteobacteria</taxon>
        <taxon>Chromatiales</taxon>
        <taxon>Ectothiorhodospiraceae</taxon>
        <taxon>Acidihalobacter</taxon>
    </lineage>
</organism>
<dbReference type="InterPro" id="IPR028098">
    <property type="entry name" value="Glyco_trans_4-like_N"/>
</dbReference>
<dbReference type="PANTHER" id="PTHR45947:SF3">
    <property type="entry name" value="SULFOQUINOVOSYL TRANSFERASE SQD2"/>
    <property type="match status" value="1"/>
</dbReference>
<feature type="domain" description="Glycosyltransferase subfamily 4-like N-terminal" evidence="2">
    <location>
        <begin position="15"/>
        <end position="177"/>
    </location>
</feature>
<dbReference type="InterPro" id="IPR050194">
    <property type="entry name" value="Glycosyltransferase_grp1"/>
</dbReference>
<dbReference type="EMBL" id="CP017415">
    <property type="protein sequence ID" value="AOU98559.1"/>
    <property type="molecule type" value="Genomic_DNA"/>
</dbReference>
<sequence>MHLSDITMFYAPESGGVRRYLDAKRQWLAHNTLCRHSLLAPGTRNTQDSPGVFTLAAPPLPFSNGYRFPIRRGPWIRKLVELAPDLIEAGDPYRLAGAALAAGRQLNVPVVGFYHSDLPRLLAKRLGERALPATQAYVRRLYRSFDQVLTPSRTMHDHLIEMGVERVAVQPLGVDAEGFHPRNRDPHLRRQLGLSAHTHLLIFAGRYAREKNLEQLVHAFKSLGPRYHLLLVGPDMPFASTGNISCFSHFFSAPELARLLASADALAHAGDNETFGLIVLEAMASGIPVVGVEAGAIPELVNPAVGALARSSAPGHLAEAIEALFTRDVAGMGREARRQIEAHWTWDRAFSQLFQTYCRLIDPTGLSHENSQRASA</sequence>
<dbReference type="GO" id="GO:0016757">
    <property type="term" value="F:glycosyltransferase activity"/>
    <property type="evidence" value="ECO:0007669"/>
    <property type="project" value="InterPro"/>
</dbReference>
<feature type="domain" description="Glycosyl transferase family 1" evidence="1">
    <location>
        <begin position="188"/>
        <end position="328"/>
    </location>
</feature>
<dbReference type="Pfam" id="PF13439">
    <property type="entry name" value="Glyco_transf_4"/>
    <property type="match status" value="1"/>
</dbReference>
<evidence type="ECO:0000259" key="1">
    <source>
        <dbReference type="Pfam" id="PF00534"/>
    </source>
</evidence>